<evidence type="ECO:0000313" key="2">
    <source>
        <dbReference type="EMBL" id="TNN30389.1"/>
    </source>
</evidence>
<organism evidence="2 3">
    <name type="scientific">Liparis tanakae</name>
    <name type="common">Tanaka's snailfish</name>
    <dbReference type="NCBI Taxonomy" id="230148"/>
    <lineage>
        <taxon>Eukaryota</taxon>
        <taxon>Metazoa</taxon>
        <taxon>Chordata</taxon>
        <taxon>Craniata</taxon>
        <taxon>Vertebrata</taxon>
        <taxon>Euteleostomi</taxon>
        <taxon>Actinopterygii</taxon>
        <taxon>Neopterygii</taxon>
        <taxon>Teleostei</taxon>
        <taxon>Neoteleostei</taxon>
        <taxon>Acanthomorphata</taxon>
        <taxon>Eupercaria</taxon>
        <taxon>Perciformes</taxon>
        <taxon>Cottioidei</taxon>
        <taxon>Cottales</taxon>
        <taxon>Liparidae</taxon>
        <taxon>Liparis</taxon>
    </lineage>
</organism>
<name>A0A4Z2ENR5_9TELE</name>
<gene>
    <name evidence="2" type="ORF">EYF80_059459</name>
</gene>
<dbReference type="Proteomes" id="UP000314294">
    <property type="component" value="Unassembled WGS sequence"/>
</dbReference>
<feature type="region of interest" description="Disordered" evidence="1">
    <location>
        <begin position="1"/>
        <end position="28"/>
    </location>
</feature>
<protein>
    <submittedName>
        <fullName evidence="2">Uncharacterized protein</fullName>
    </submittedName>
</protein>
<sequence>MTQKGRLGVKTHRRPGQEGSSVDRRTGQCGEWLPLQKEKGIKIPEWIAGGLNAVMPKDRLGGSS</sequence>
<comment type="caution">
    <text evidence="2">The sequence shown here is derived from an EMBL/GenBank/DDBJ whole genome shotgun (WGS) entry which is preliminary data.</text>
</comment>
<evidence type="ECO:0000313" key="3">
    <source>
        <dbReference type="Proteomes" id="UP000314294"/>
    </source>
</evidence>
<evidence type="ECO:0000256" key="1">
    <source>
        <dbReference type="SAM" id="MobiDB-lite"/>
    </source>
</evidence>
<dbReference type="AlphaFoldDB" id="A0A4Z2ENR5"/>
<reference evidence="2 3" key="1">
    <citation type="submission" date="2019-03" db="EMBL/GenBank/DDBJ databases">
        <title>First draft genome of Liparis tanakae, snailfish: a comprehensive survey of snailfish specific genes.</title>
        <authorList>
            <person name="Kim W."/>
            <person name="Song I."/>
            <person name="Jeong J.-H."/>
            <person name="Kim D."/>
            <person name="Kim S."/>
            <person name="Ryu S."/>
            <person name="Song J.Y."/>
            <person name="Lee S.K."/>
        </authorList>
    </citation>
    <scope>NUCLEOTIDE SEQUENCE [LARGE SCALE GENOMIC DNA]</scope>
    <source>
        <tissue evidence="2">Muscle</tissue>
    </source>
</reference>
<dbReference type="EMBL" id="SRLO01004541">
    <property type="protein sequence ID" value="TNN30389.1"/>
    <property type="molecule type" value="Genomic_DNA"/>
</dbReference>
<keyword evidence="3" id="KW-1185">Reference proteome</keyword>
<accession>A0A4Z2ENR5</accession>
<proteinExistence type="predicted"/>